<dbReference type="InterPro" id="IPR051201">
    <property type="entry name" value="Chloro_Bact_Ser_Proteases"/>
</dbReference>
<proteinExistence type="predicted"/>
<dbReference type="SUPFAM" id="SSF50494">
    <property type="entry name" value="Trypsin-like serine proteases"/>
    <property type="match status" value="1"/>
</dbReference>
<dbReference type="RefSeq" id="WP_255227784.1">
    <property type="nucleotide sequence ID" value="NZ_JAJEKE010000010.1"/>
</dbReference>
<accession>A0ABT1NG52</accession>
<dbReference type="Proteomes" id="UP001651880">
    <property type="component" value="Unassembled WGS sequence"/>
</dbReference>
<dbReference type="Pfam" id="PF13365">
    <property type="entry name" value="Trypsin_2"/>
    <property type="match status" value="1"/>
</dbReference>
<dbReference type="PANTHER" id="PTHR43343">
    <property type="entry name" value="PEPTIDASE S12"/>
    <property type="match status" value="1"/>
</dbReference>
<protein>
    <submittedName>
        <fullName evidence="5">Trypsin-like peptidase domain-containing protein</fullName>
    </submittedName>
</protein>
<gene>
    <name evidence="5" type="ORF">LJD61_11990</name>
</gene>
<dbReference type="PRINTS" id="PR00834">
    <property type="entry name" value="PROTEASES2C"/>
</dbReference>
<feature type="domain" description="PDZ" evidence="4">
    <location>
        <begin position="320"/>
        <end position="394"/>
    </location>
</feature>
<dbReference type="SUPFAM" id="SSF50156">
    <property type="entry name" value="PDZ domain-like"/>
    <property type="match status" value="1"/>
</dbReference>
<dbReference type="InterPro" id="IPR001940">
    <property type="entry name" value="Peptidase_S1C"/>
</dbReference>
<keyword evidence="6" id="KW-1185">Reference proteome</keyword>
<reference evidence="5 6" key="1">
    <citation type="submission" date="2021-10" db="EMBL/GenBank/DDBJ databases">
        <title>Lutispora strain m25 sp. nov., a thermophilic, non-spore-forming bacterium isolated from a lab-scale methanogenic bioreactor digesting anaerobic sludge.</title>
        <authorList>
            <person name="El Houari A."/>
            <person name="Mcdonald J."/>
        </authorList>
    </citation>
    <scope>NUCLEOTIDE SEQUENCE [LARGE SCALE GENOMIC DNA]</scope>
    <source>
        <strain evidence="6">m25</strain>
    </source>
</reference>
<evidence type="ECO:0000256" key="2">
    <source>
        <dbReference type="ARBA" id="ARBA00022801"/>
    </source>
</evidence>
<keyword evidence="3" id="KW-0472">Membrane</keyword>
<dbReference type="InterPro" id="IPR036034">
    <property type="entry name" value="PDZ_sf"/>
</dbReference>
<keyword evidence="3" id="KW-1133">Transmembrane helix</keyword>
<comment type="caution">
    <text evidence="5">The sequence shown here is derived from an EMBL/GenBank/DDBJ whole genome shotgun (WGS) entry which is preliminary data.</text>
</comment>
<keyword evidence="2" id="KW-0378">Hydrolase</keyword>
<name>A0ABT1NG52_9FIRM</name>
<evidence type="ECO:0000256" key="3">
    <source>
        <dbReference type="SAM" id="Phobius"/>
    </source>
</evidence>
<sequence>MDYEDIRKDINEDVPIENTEAADMTEETDEAANEAEEIIEYEVQPDENEVKPVFYREVIEKKPKKWGKAAIALALAIGLAFGSAFGFIADNILDDMSGKNIVYASEGAKYNYVIDKTVSPVVPIAKKVSPSIVAIKIKKNVRDFFGDSYQSEGTGSGIIIDAQGHIVTNNHVVDGSDDIIVVLKDGKELPAKVVGKDAQTDLAVIKVEEKNLPYAEFGDSSTLEVGELAVAIGSPMGTDYAGSVTAGIISGLDRKIFVGDKNMTLIQTDAAINPGNSGGALVNSEGKVVGINTLKLIESKVEGMGFAIPINEAKPIIQQLIENKKVARPYLGIQGSTVDAQTAKQYNVPQGILVRGVVQGSGAEKAGLRIGDIITKIDDKKVDTIEQLIEIIKSRKVGDVLKVEAYGELNRYKSIQVKLTESSD</sequence>
<dbReference type="SMART" id="SM00228">
    <property type="entry name" value="PDZ"/>
    <property type="match status" value="1"/>
</dbReference>
<evidence type="ECO:0000256" key="1">
    <source>
        <dbReference type="ARBA" id="ARBA00022670"/>
    </source>
</evidence>
<dbReference type="InterPro" id="IPR001478">
    <property type="entry name" value="PDZ"/>
</dbReference>
<evidence type="ECO:0000313" key="5">
    <source>
        <dbReference type="EMBL" id="MCQ1530265.1"/>
    </source>
</evidence>
<dbReference type="EMBL" id="JAJEKE010000010">
    <property type="protein sequence ID" value="MCQ1530265.1"/>
    <property type="molecule type" value="Genomic_DNA"/>
</dbReference>
<dbReference type="InterPro" id="IPR009003">
    <property type="entry name" value="Peptidase_S1_PA"/>
</dbReference>
<evidence type="ECO:0000313" key="6">
    <source>
        <dbReference type="Proteomes" id="UP001651880"/>
    </source>
</evidence>
<dbReference type="InterPro" id="IPR041489">
    <property type="entry name" value="PDZ_6"/>
</dbReference>
<dbReference type="Gene3D" id="2.40.10.120">
    <property type="match status" value="1"/>
</dbReference>
<feature type="transmembrane region" description="Helical" evidence="3">
    <location>
        <begin position="69"/>
        <end position="89"/>
    </location>
</feature>
<keyword evidence="1" id="KW-0645">Protease</keyword>
<organism evidence="5 6">
    <name type="scientific">Lutispora saccharofermentans</name>
    <dbReference type="NCBI Taxonomy" id="3024236"/>
    <lineage>
        <taxon>Bacteria</taxon>
        <taxon>Bacillati</taxon>
        <taxon>Bacillota</taxon>
        <taxon>Clostridia</taxon>
        <taxon>Lutisporales</taxon>
        <taxon>Lutisporaceae</taxon>
        <taxon>Lutispora</taxon>
    </lineage>
</organism>
<dbReference type="PANTHER" id="PTHR43343:SF3">
    <property type="entry name" value="PROTEASE DO-LIKE 8, CHLOROPLASTIC"/>
    <property type="match status" value="1"/>
</dbReference>
<keyword evidence="3" id="KW-0812">Transmembrane</keyword>
<dbReference type="PROSITE" id="PS50106">
    <property type="entry name" value="PDZ"/>
    <property type="match status" value="1"/>
</dbReference>
<dbReference type="Gene3D" id="2.30.42.10">
    <property type="match status" value="1"/>
</dbReference>
<dbReference type="Pfam" id="PF17820">
    <property type="entry name" value="PDZ_6"/>
    <property type="match status" value="1"/>
</dbReference>
<evidence type="ECO:0000259" key="4">
    <source>
        <dbReference type="PROSITE" id="PS50106"/>
    </source>
</evidence>